<organism evidence="5 6">
    <name type="scientific">Spinacia oleracea</name>
    <name type="common">Spinach</name>
    <dbReference type="NCBI Taxonomy" id="3562"/>
    <lineage>
        <taxon>Eukaryota</taxon>
        <taxon>Viridiplantae</taxon>
        <taxon>Streptophyta</taxon>
        <taxon>Embryophyta</taxon>
        <taxon>Tracheophyta</taxon>
        <taxon>Spermatophyta</taxon>
        <taxon>Magnoliopsida</taxon>
        <taxon>eudicotyledons</taxon>
        <taxon>Gunneridae</taxon>
        <taxon>Pentapetalae</taxon>
        <taxon>Caryophyllales</taxon>
        <taxon>Chenopodiaceae</taxon>
        <taxon>Chenopodioideae</taxon>
        <taxon>Anserineae</taxon>
        <taxon>Spinacia</taxon>
    </lineage>
</organism>
<evidence type="ECO:0000313" key="6">
    <source>
        <dbReference type="RefSeq" id="XP_021860930.1"/>
    </source>
</evidence>
<dbReference type="InterPro" id="IPR007125">
    <property type="entry name" value="H2A/H2B/H3"/>
</dbReference>
<evidence type="ECO:0000259" key="4">
    <source>
        <dbReference type="Pfam" id="PF00125"/>
    </source>
</evidence>
<dbReference type="RefSeq" id="XP_021860930.1">
    <property type="nucleotide sequence ID" value="XM_022005238.2"/>
</dbReference>
<reference evidence="6" key="2">
    <citation type="submission" date="2025-08" db="UniProtKB">
        <authorList>
            <consortium name="RefSeq"/>
        </authorList>
    </citation>
    <scope>IDENTIFICATION</scope>
    <source>
        <tissue evidence="6">Leaf</tissue>
    </source>
</reference>
<feature type="compositionally biased region" description="Basic residues" evidence="3">
    <location>
        <begin position="1"/>
        <end position="12"/>
    </location>
</feature>
<keyword evidence="2" id="KW-0007">Acetylation</keyword>
<dbReference type="PANTHER" id="PTHR45810:SF1">
    <property type="entry name" value="HISTONE H3-LIKE CENTROMERIC PROTEIN A"/>
    <property type="match status" value="1"/>
</dbReference>
<evidence type="ECO:0000256" key="3">
    <source>
        <dbReference type="SAM" id="MobiDB-lite"/>
    </source>
</evidence>
<reference evidence="5" key="1">
    <citation type="journal article" date="2021" name="Nat. Commun.">
        <title>Genomic analyses provide insights into spinach domestication and the genetic basis of agronomic traits.</title>
        <authorList>
            <person name="Cai X."/>
            <person name="Sun X."/>
            <person name="Xu C."/>
            <person name="Sun H."/>
            <person name="Wang X."/>
            <person name="Ge C."/>
            <person name="Zhang Z."/>
            <person name="Wang Q."/>
            <person name="Fei Z."/>
            <person name="Jiao C."/>
            <person name="Wang Q."/>
        </authorList>
    </citation>
    <scope>NUCLEOTIDE SEQUENCE [LARGE SCALE GENOMIC DNA]</scope>
    <source>
        <strain evidence="5">cv. Varoflay</strain>
    </source>
</reference>
<feature type="region of interest" description="Disordered" evidence="3">
    <location>
        <begin position="1"/>
        <end position="63"/>
    </location>
</feature>
<gene>
    <name evidence="6" type="primary">LOC110799954</name>
</gene>
<dbReference type="KEGG" id="soe:110799954"/>
<dbReference type="SMART" id="SM00428">
    <property type="entry name" value="H3"/>
    <property type="match status" value="1"/>
</dbReference>
<feature type="compositionally biased region" description="Basic residues" evidence="3">
    <location>
        <begin position="51"/>
        <end position="60"/>
    </location>
</feature>
<evidence type="ECO:0000256" key="1">
    <source>
        <dbReference type="ARBA" id="ARBA00010343"/>
    </source>
</evidence>
<dbReference type="PRINTS" id="PR00622">
    <property type="entry name" value="HISTONEH3"/>
</dbReference>
<dbReference type="PANTHER" id="PTHR45810">
    <property type="entry name" value="HISTONE H3.2"/>
    <property type="match status" value="1"/>
</dbReference>
<dbReference type="CDD" id="cd22911">
    <property type="entry name" value="HFD_H3"/>
    <property type="match status" value="1"/>
</dbReference>
<name>A0A9R0J6K2_SPIOL</name>
<dbReference type="Pfam" id="PF00125">
    <property type="entry name" value="Histone"/>
    <property type="match status" value="1"/>
</dbReference>
<comment type="similarity">
    <text evidence="1">Belongs to the histone H3 family.</text>
</comment>
<dbReference type="GO" id="GO:0000786">
    <property type="term" value="C:nucleosome"/>
    <property type="evidence" value="ECO:0007669"/>
    <property type="project" value="InterPro"/>
</dbReference>
<dbReference type="Gene3D" id="1.10.20.10">
    <property type="entry name" value="Histone, subunit A"/>
    <property type="match status" value="1"/>
</dbReference>
<dbReference type="GeneID" id="110799954"/>
<dbReference type="GO" id="GO:0003677">
    <property type="term" value="F:DNA binding"/>
    <property type="evidence" value="ECO:0007669"/>
    <property type="project" value="InterPro"/>
</dbReference>
<proteinExistence type="inferred from homology"/>
<sequence length="155" mass="17639">MRTKHPAAKKSSSKSPRSKAPSTPSKSNQSKSTPIRSPKSKSGRKSVAAPRIKKPYRHRPGTVALREIRKYQKSVDLLIPSAPFVRTVKEISHQFSPMVTRWKVEAMKALQQAAEDFIVCLFEDAMLCAFHAKRVTLMKKDIELARRIGGRERRW</sequence>
<dbReference type="OrthoDB" id="842664at2759"/>
<dbReference type="GO" id="GO:0046982">
    <property type="term" value="F:protein heterodimerization activity"/>
    <property type="evidence" value="ECO:0007669"/>
    <property type="project" value="InterPro"/>
</dbReference>
<dbReference type="SMR" id="A0A9R0J6K2"/>
<dbReference type="Proteomes" id="UP000813463">
    <property type="component" value="Chromosome 4"/>
</dbReference>
<dbReference type="SUPFAM" id="SSF47113">
    <property type="entry name" value="Histone-fold"/>
    <property type="match status" value="1"/>
</dbReference>
<keyword evidence="5" id="KW-1185">Reference proteome</keyword>
<dbReference type="GO" id="GO:0030527">
    <property type="term" value="F:structural constituent of chromatin"/>
    <property type="evidence" value="ECO:0007669"/>
    <property type="project" value="InterPro"/>
</dbReference>
<dbReference type="GO" id="GO:0005634">
    <property type="term" value="C:nucleus"/>
    <property type="evidence" value="ECO:0000318"/>
    <property type="project" value="GO_Central"/>
</dbReference>
<evidence type="ECO:0000313" key="5">
    <source>
        <dbReference type="Proteomes" id="UP000813463"/>
    </source>
</evidence>
<evidence type="ECO:0000256" key="2">
    <source>
        <dbReference type="ARBA" id="ARBA00022990"/>
    </source>
</evidence>
<accession>A0A9R0J6K2</accession>
<protein>
    <submittedName>
        <fullName evidence="6">Histone H3</fullName>
    </submittedName>
</protein>
<dbReference type="InterPro" id="IPR000164">
    <property type="entry name" value="Histone_H3/CENP-A"/>
</dbReference>
<dbReference type="InterPro" id="IPR009072">
    <property type="entry name" value="Histone-fold"/>
</dbReference>
<dbReference type="AlphaFoldDB" id="A0A9R0J6K2"/>
<feature type="compositionally biased region" description="Low complexity" evidence="3">
    <location>
        <begin position="13"/>
        <end position="27"/>
    </location>
</feature>
<dbReference type="FunFam" id="1.10.20.10:FF:000088">
    <property type="entry name" value="Histone H3-like centromeric protein CSE4"/>
    <property type="match status" value="1"/>
</dbReference>
<feature type="domain" description="Core Histone H2A/H2B/H3" evidence="4">
    <location>
        <begin position="60"/>
        <end position="148"/>
    </location>
</feature>